<sequence length="291" mass="31696">MDATEPDGGDSSGWNCSVHPSVFFLLGTLVLTTCATGMLCAAIMTDHWEEVTWNGSYLEVLANGSHRLQWLLDGNVARVSTNDVRDRTIAFLVPMHGGIWTLCVTLTEEEINLLGRVGFPSVQPCVNYLSGGIDGVRGYEPRADWQHSTNSVMNNRMQNLSISCALVCLIILGSAALVGAFGVFQHQISAVLVTGVMYLLAASFALFTLTIIHFKRLHNRPHVEETDGTVDGVVSPTGGRGVHDLLPARIFTTSWSLDLGWGGVMLCVMTSVLWILLSKIMRFNPISSMIN</sequence>
<feature type="transmembrane region" description="Helical" evidence="1">
    <location>
        <begin position="190"/>
        <end position="212"/>
    </location>
</feature>
<feature type="transmembrane region" description="Helical" evidence="1">
    <location>
        <begin position="259"/>
        <end position="277"/>
    </location>
</feature>
<keyword evidence="1" id="KW-0472">Membrane</keyword>
<accession>A0A9P0BHQ7</accession>
<keyword evidence="1" id="KW-1133">Transmembrane helix</keyword>
<dbReference type="Proteomes" id="UP001154078">
    <property type="component" value="Chromosome 9"/>
</dbReference>
<evidence type="ECO:0000256" key="1">
    <source>
        <dbReference type="SAM" id="Phobius"/>
    </source>
</evidence>
<dbReference type="AlphaFoldDB" id="A0A9P0BHQ7"/>
<gene>
    <name evidence="2" type="ORF">MELIAE_LOCUS12284</name>
</gene>
<proteinExistence type="predicted"/>
<feature type="transmembrane region" description="Helical" evidence="1">
    <location>
        <begin position="22"/>
        <end position="44"/>
    </location>
</feature>
<keyword evidence="3" id="KW-1185">Reference proteome</keyword>
<dbReference type="OrthoDB" id="6419888at2759"/>
<reference evidence="2" key="1">
    <citation type="submission" date="2021-12" db="EMBL/GenBank/DDBJ databases">
        <authorList>
            <person name="King R."/>
        </authorList>
    </citation>
    <scope>NUCLEOTIDE SEQUENCE</scope>
</reference>
<dbReference type="EMBL" id="OV121140">
    <property type="protein sequence ID" value="CAH0563468.1"/>
    <property type="molecule type" value="Genomic_DNA"/>
</dbReference>
<evidence type="ECO:0000313" key="2">
    <source>
        <dbReference type="EMBL" id="CAH0563468.1"/>
    </source>
</evidence>
<evidence type="ECO:0000313" key="3">
    <source>
        <dbReference type="Proteomes" id="UP001154078"/>
    </source>
</evidence>
<name>A0A9P0BHQ7_BRAAE</name>
<organism evidence="2 3">
    <name type="scientific">Brassicogethes aeneus</name>
    <name type="common">Rape pollen beetle</name>
    <name type="synonym">Meligethes aeneus</name>
    <dbReference type="NCBI Taxonomy" id="1431903"/>
    <lineage>
        <taxon>Eukaryota</taxon>
        <taxon>Metazoa</taxon>
        <taxon>Ecdysozoa</taxon>
        <taxon>Arthropoda</taxon>
        <taxon>Hexapoda</taxon>
        <taxon>Insecta</taxon>
        <taxon>Pterygota</taxon>
        <taxon>Neoptera</taxon>
        <taxon>Endopterygota</taxon>
        <taxon>Coleoptera</taxon>
        <taxon>Polyphaga</taxon>
        <taxon>Cucujiformia</taxon>
        <taxon>Nitidulidae</taxon>
        <taxon>Meligethinae</taxon>
        <taxon>Brassicogethes</taxon>
    </lineage>
</organism>
<keyword evidence="1" id="KW-0812">Transmembrane</keyword>
<dbReference type="Gene3D" id="1.20.140.150">
    <property type="match status" value="1"/>
</dbReference>
<feature type="transmembrane region" description="Helical" evidence="1">
    <location>
        <begin position="160"/>
        <end position="184"/>
    </location>
</feature>
<protein>
    <submittedName>
        <fullName evidence="2">Uncharacterized protein</fullName>
    </submittedName>
</protein>